<dbReference type="AlphaFoldDB" id="A0A2G5HNZ3"/>
<proteinExistence type="predicted"/>
<name>A0A2G5HNZ3_CERBT</name>
<evidence type="ECO:0000256" key="1">
    <source>
        <dbReference type="SAM" id="SignalP"/>
    </source>
</evidence>
<protein>
    <submittedName>
        <fullName evidence="2">Uncharacterized protein</fullName>
    </submittedName>
</protein>
<evidence type="ECO:0000313" key="2">
    <source>
        <dbReference type="EMBL" id="PIA94264.1"/>
    </source>
</evidence>
<evidence type="ECO:0000313" key="3">
    <source>
        <dbReference type="Proteomes" id="UP000230605"/>
    </source>
</evidence>
<keyword evidence="1" id="KW-0732">Signal</keyword>
<feature type="chain" id="PRO_5013734243" evidence="1">
    <location>
        <begin position="22"/>
        <end position="97"/>
    </location>
</feature>
<dbReference type="EMBL" id="LKMD01000104">
    <property type="protein sequence ID" value="PIA94264.1"/>
    <property type="molecule type" value="Genomic_DNA"/>
</dbReference>
<gene>
    <name evidence="2" type="ORF">CB0940_08878</name>
</gene>
<feature type="signal peptide" evidence="1">
    <location>
        <begin position="1"/>
        <end position="21"/>
    </location>
</feature>
<dbReference type="Proteomes" id="UP000230605">
    <property type="component" value="Chromosome 6"/>
</dbReference>
<organism evidence="2 3">
    <name type="scientific">Cercospora beticola</name>
    <name type="common">Sugarbeet leaf spot fungus</name>
    <dbReference type="NCBI Taxonomy" id="122368"/>
    <lineage>
        <taxon>Eukaryota</taxon>
        <taxon>Fungi</taxon>
        <taxon>Dikarya</taxon>
        <taxon>Ascomycota</taxon>
        <taxon>Pezizomycotina</taxon>
        <taxon>Dothideomycetes</taxon>
        <taxon>Dothideomycetidae</taxon>
        <taxon>Mycosphaerellales</taxon>
        <taxon>Mycosphaerellaceae</taxon>
        <taxon>Cercospora</taxon>
    </lineage>
</organism>
<reference evidence="2 3" key="1">
    <citation type="submission" date="2015-10" db="EMBL/GenBank/DDBJ databases">
        <title>The cercosporin biosynthetic gene cluster was horizontally transferred to several fungal lineages and shown to be expanded in Cercospora beticola based on microsynteny with recipient genomes.</title>
        <authorList>
            <person name="De Jonge R."/>
            <person name="Ebert M.K."/>
            <person name="Suttle J.C."/>
            <person name="Jurick Ii W.M."/>
            <person name="Secor G.A."/>
            <person name="Thomma B.P."/>
            <person name="Van De Peer Y."/>
            <person name="Bolton M.D."/>
        </authorList>
    </citation>
    <scope>NUCLEOTIDE SEQUENCE [LARGE SCALE GENOMIC DNA]</scope>
    <source>
        <strain evidence="2 3">09-40</strain>
    </source>
</reference>
<sequence length="97" mass="10348">MYRSVYGIVLLLGGIFHGVQAAPNLQHNIDSRAQPDRVTPTHGYWCEKGNLVIISGSIRDEKPCGGDNGQCCSTSPDHTKGDCLTCHAVHGCPGNCP</sequence>
<accession>A0A2G5HNZ3</accession>
<comment type="caution">
    <text evidence="2">The sequence shown here is derived from an EMBL/GenBank/DDBJ whole genome shotgun (WGS) entry which is preliminary data.</text>
</comment>